<protein>
    <submittedName>
        <fullName evidence="4">Hydroxymethylglutaryl-CoA lyase</fullName>
    </submittedName>
</protein>
<evidence type="ECO:0000256" key="1">
    <source>
        <dbReference type="ARBA" id="ARBA00009405"/>
    </source>
</evidence>
<dbReference type="GO" id="GO:0046872">
    <property type="term" value="F:metal ion binding"/>
    <property type="evidence" value="ECO:0007669"/>
    <property type="project" value="UniProtKB-KW"/>
</dbReference>
<sequence>MNWPQTVKVIDVTPRDGLQDAAGELTAEQKIQLCRDLYAAGVQSVEITAFVSPKWVPLMRDAETVALALRELSDTIALVPNQKGFERALATGVNAVTFVVSASPIHQRENLRMSLADSFEQFRRIAQMHASSQVRLRGAISCAFGSPFSTESITPETVADIACEYVDSGAVELSLADTVGVGTPQVIYDTILSVKQRVGHHVPITLHLHDRYELGLGNIVAALAAGVTVFETALAGLGGCPFVPDAPGNLDTEKVVRWLHLMGIHTGIDEHALSQIRKRLLKDLDASNGRAD</sequence>
<organism evidence="4 5">
    <name type="scientific">Alicyclobacillus acidoterrestris (strain ATCC 49025 / DSM 3922 / CIP 106132 / NCIMB 13137 / GD3B)</name>
    <dbReference type="NCBI Taxonomy" id="1356854"/>
    <lineage>
        <taxon>Bacteria</taxon>
        <taxon>Bacillati</taxon>
        <taxon>Bacillota</taxon>
        <taxon>Bacilli</taxon>
        <taxon>Bacillales</taxon>
        <taxon>Alicyclobacillaceae</taxon>
        <taxon>Alicyclobacillus</taxon>
    </lineage>
</organism>
<dbReference type="PROSITE" id="PS50991">
    <property type="entry name" value="PYR_CT"/>
    <property type="match status" value="1"/>
</dbReference>
<dbReference type="SUPFAM" id="SSF51569">
    <property type="entry name" value="Aldolase"/>
    <property type="match status" value="1"/>
</dbReference>
<dbReference type="GO" id="GO:0006552">
    <property type="term" value="P:L-leucine catabolic process"/>
    <property type="evidence" value="ECO:0007669"/>
    <property type="project" value="TreeGrafter"/>
</dbReference>
<dbReference type="Gene3D" id="3.20.20.70">
    <property type="entry name" value="Aldolase class I"/>
    <property type="match status" value="1"/>
</dbReference>
<dbReference type="Proteomes" id="UP000829401">
    <property type="component" value="Chromosome"/>
</dbReference>
<evidence type="ECO:0000313" key="5">
    <source>
        <dbReference type="Proteomes" id="UP000829401"/>
    </source>
</evidence>
<evidence type="ECO:0000256" key="2">
    <source>
        <dbReference type="ARBA" id="ARBA00022723"/>
    </source>
</evidence>
<dbReference type="KEGG" id="aaco:K1I37_17800"/>
<comment type="similarity">
    <text evidence="1">Belongs to the HMG-CoA lyase family.</text>
</comment>
<dbReference type="EMBL" id="CP080467">
    <property type="protein sequence ID" value="UNO48492.1"/>
    <property type="molecule type" value="Genomic_DNA"/>
</dbReference>
<keyword evidence="2" id="KW-0479">Metal-binding</keyword>
<dbReference type="AlphaFoldDB" id="T0C0I3"/>
<dbReference type="PANTHER" id="PTHR42738:SF7">
    <property type="entry name" value="HYDROXYMETHYLGLUTARYL-COA LYASE"/>
    <property type="match status" value="1"/>
</dbReference>
<name>T0C0I3_ALIAG</name>
<gene>
    <name evidence="4" type="ORF">K1I37_17800</name>
</gene>
<evidence type="ECO:0000256" key="3">
    <source>
        <dbReference type="ARBA" id="ARBA00023239"/>
    </source>
</evidence>
<accession>T0C0I3</accession>
<dbReference type="OrthoDB" id="9784013at2"/>
<dbReference type="InterPro" id="IPR043594">
    <property type="entry name" value="HMGL"/>
</dbReference>
<dbReference type="NCBIfam" id="NF004283">
    <property type="entry name" value="PRK05692.1"/>
    <property type="match status" value="1"/>
</dbReference>
<dbReference type="CDD" id="cd07938">
    <property type="entry name" value="DRE_TIM_HMGL"/>
    <property type="match status" value="1"/>
</dbReference>
<reference evidence="5" key="1">
    <citation type="journal article" date="2022" name="G3 (Bethesda)">
        <title>Unveiling the complete genome sequence of Alicyclobacillus acidoterrestris DSM 3922T, a taint-producing strain.</title>
        <authorList>
            <person name="Leonardo I.C."/>
            <person name="Barreto Crespo M.T."/>
            <person name="Gaspar F.B."/>
        </authorList>
    </citation>
    <scope>NUCLEOTIDE SEQUENCE [LARGE SCALE GENOMIC DNA]</scope>
    <source>
        <strain evidence="5">DSM 3922</strain>
    </source>
</reference>
<dbReference type="RefSeq" id="WP_021296543.1">
    <property type="nucleotide sequence ID" value="NZ_AURB01000130.1"/>
</dbReference>
<keyword evidence="5" id="KW-1185">Reference proteome</keyword>
<proteinExistence type="inferred from homology"/>
<dbReference type="Pfam" id="PF00682">
    <property type="entry name" value="HMGL-like"/>
    <property type="match status" value="1"/>
</dbReference>
<keyword evidence="3 4" id="KW-0456">Lyase</keyword>
<evidence type="ECO:0000313" key="4">
    <source>
        <dbReference type="EMBL" id="UNO48492.1"/>
    </source>
</evidence>
<dbReference type="eggNOG" id="COG0119">
    <property type="taxonomic scope" value="Bacteria"/>
</dbReference>
<dbReference type="InterPro" id="IPR013785">
    <property type="entry name" value="Aldolase_TIM"/>
</dbReference>
<dbReference type="GO" id="GO:0004419">
    <property type="term" value="F:hydroxymethylglutaryl-CoA lyase activity"/>
    <property type="evidence" value="ECO:0007669"/>
    <property type="project" value="TreeGrafter"/>
</dbReference>
<dbReference type="PANTHER" id="PTHR42738">
    <property type="entry name" value="HYDROXYMETHYLGLUTARYL-COA LYASE"/>
    <property type="match status" value="1"/>
</dbReference>
<dbReference type="STRING" id="1356854.N007_07530"/>
<dbReference type="GO" id="GO:0046951">
    <property type="term" value="P:ketone body biosynthetic process"/>
    <property type="evidence" value="ECO:0007669"/>
    <property type="project" value="TreeGrafter"/>
</dbReference>
<dbReference type="InterPro" id="IPR000891">
    <property type="entry name" value="PYR_CT"/>
</dbReference>
<accession>A0A9E6ZES7</accession>